<evidence type="ECO:0000313" key="3">
    <source>
        <dbReference type="EMBL" id="NFG17506.1"/>
    </source>
</evidence>
<evidence type="ECO:0000313" key="5">
    <source>
        <dbReference type="EMBL" id="NFJ08415.1"/>
    </source>
</evidence>
<dbReference type="EMBL" id="SWOY01000004">
    <property type="protein sequence ID" value="NFG17506.1"/>
    <property type="molecule type" value="Genomic_DNA"/>
</dbReference>
<dbReference type="EMBL" id="CP069280">
    <property type="protein sequence ID" value="QRI53624.1"/>
    <property type="molecule type" value="Genomic_DNA"/>
</dbReference>
<evidence type="ECO:0000313" key="4">
    <source>
        <dbReference type="EMBL" id="NFI22577.1"/>
    </source>
</evidence>
<protein>
    <submittedName>
        <fullName evidence="3">Protein CsfB</fullName>
    </submittedName>
    <submittedName>
        <fullName evidence="6">Sigma factor G inhibitor Gin</fullName>
    </submittedName>
</protein>
<reference evidence="1 8" key="2">
    <citation type="submission" date="2019-02" db="EMBL/GenBank/DDBJ databases">
        <title>Genome sequencing of Clostridium botulinum clinical isolates.</title>
        <authorList>
            <person name="Brunt J."/>
            <person name="Van Vliet A.H.M."/>
            <person name="Stringer S.C."/>
            <person name="Grant K.A."/>
            <person name="Carter A.C."/>
            <person name="Peck M.W."/>
        </authorList>
    </citation>
    <scope>NUCLEOTIDE SEQUENCE [LARGE SCALE GENOMIC DNA]</scope>
    <source>
        <strain evidence="1 8">H142660711</strain>
    </source>
</reference>
<evidence type="ECO:0000313" key="1">
    <source>
        <dbReference type="EMBL" id="NEZ93980.1"/>
    </source>
</evidence>
<dbReference type="Proteomes" id="UP000663464">
    <property type="component" value="Chromosome"/>
</dbReference>
<dbReference type="Proteomes" id="UP000482543">
    <property type="component" value="Unassembled WGS sequence"/>
</dbReference>
<evidence type="ECO:0000313" key="8">
    <source>
        <dbReference type="Proteomes" id="UP000473887"/>
    </source>
</evidence>
<reference evidence="6" key="4">
    <citation type="submission" date="2021-02" db="EMBL/GenBank/DDBJ databases">
        <authorList>
            <person name="Dover N."/>
            <person name="Barash J.R."/>
            <person name="Bell J.M."/>
            <person name="Sylvester M.D."/>
            <person name="Arnon S."/>
        </authorList>
    </citation>
    <scope>NUCLEOTIDE SEQUENCE</scope>
    <source>
        <strain evidence="6">IBCA10-7060</strain>
    </source>
</reference>
<organism evidence="3 9">
    <name type="scientific">Clostridium botulinum</name>
    <dbReference type="NCBI Taxonomy" id="1491"/>
    <lineage>
        <taxon>Bacteria</taxon>
        <taxon>Bacillati</taxon>
        <taxon>Bacillota</taxon>
        <taxon>Clostridia</taxon>
        <taxon>Eubacteriales</taxon>
        <taxon>Clostridiaceae</taxon>
        <taxon>Clostridium</taxon>
    </lineage>
</organism>
<proteinExistence type="predicted"/>
<dbReference type="Pfam" id="PF10764">
    <property type="entry name" value="Gin"/>
    <property type="match status" value="1"/>
</dbReference>
<dbReference type="AlphaFoldDB" id="A0A0A2HC13"/>
<evidence type="ECO:0000313" key="11">
    <source>
        <dbReference type="Proteomes" id="UP000482543"/>
    </source>
</evidence>
<dbReference type="EMBL" id="SWQE01000003">
    <property type="protein sequence ID" value="NFJ08415.1"/>
    <property type="molecule type" value="Genomic_DNA"/>
</dbReference>
<dbReference type="EMBL" id="SWRJ01000005">
    <property type="protein sequence ID" value="NFI22577.1"/>
    <property type="molecule type" value="Genomic_DNA"/>
</dbReference>
<evidence type="ECO:0000313" key="12">
    <source>
        <dbReference type="Proteomes" id="UP000663464"/>
    </source>
</evidence>
<dbReference type="EMBL" id="SGKC01000062">
    <property type="protein sequence ID" value="NEZ93980.1"/>
    <property type="molecule type" value="Genomic_DNA"/>
</dbReference>
<reference evidence="6 12" key="1">
    <citation type="journal article" date="2014" name="J. Infect. Dis.">
        <title>Molecular characterization of a novel botulinum neurotoxin type H gene.</title>
        <authorList>
            <person name="Dover N."/>
            <person name="Barash J.R."/>
            <person name="Hill K.K."/>
            <person name="Xie G."/>
            <person name="Arnon S.S."/>
        </authorList>
    </citation>
    <scope>NUCLEOTIDE SEQUENCE [LARGE SCALE GENOMIC DNA]</scope>
    <source>
        <strain evidence="6 12">IBCA10-7060</strain>
    </source>
</reference>
<dbReference type="EMBL" id="SWND01000010">
    <property type="protein sequence ID" value="NFF03193.1"/>
    <property type="molecule type" value="Genomic_DNA"/>
</dbReference>
<dbReference type="Proteomes" id="UP000473887">
    <property type="component" value="Unassembled WGS sequence"/>
</dbReference>
<dbReference type="Proteomes" id="UP000478995">
    <property type="component" value="Unassembled WGS sequence"/>
</dbReference>
<evidence type="ECO:0000313" key="7">
    <source>
        <dbReference type="Proteomes" id="UP000472521"/>
    </source>
</evidence>
<reference evidence="7 9" key="3">
    <citation type="submission" date="2019-04" db="EMBL/GenBank/DDBJ databases">
        <title>Genome sequencing of Clostridium botulinum Groups I-IV and Clostridium butyricum.</title>
        <authorList>
            <person name="Brunt J."/>
            <person name="Van Vliet A.H.M."/>
            <person name="Stringer S.C."/>
            <person name="Carter A.T."/>
            <person name="Peck M.W."/>
        </authorList>
    </citation>
    <scope>NUCLEOTIDE SEQUENCE [LARGE SCALE GENOMIC DNA]</scope>
    <source>
        <strain evidence="5 10">Colworth BL30</strain>
        <strain evidence="4 11">IFR 15/034</strain>
        <strain evidence="3 9">IFR 18/037</strain>
        <strain evidence="2 7">IFR 18/054</strain>
    </source>
</reference>
<dbReference type="OMA" id="KYCIICG"/>
<dbReference type="GeneID" id="5204253"/>
<accession>A0A0A2HC13</accession>
<dbReference type="OrthoDB" id="1753657at2"/>
<dbReference type="InterPro" id="IPR019700">
    <property type="entry name" value="Sigma-G_inhibitor_Gin"/>
</dbReference>
<dbReference type="Proteomes" id="UP000480039">
    <property type="component" value="Unassembled WGS sequence"/>
</dbReference>
<evidence type="ECO:0000313" key="2">
    <source>
        <dbReference type="EMBL" id="NFF03193.1"/>
    </source>
</evidence>
<gene>
    <name evidence="1" type="ORF">EXM69_19055</name>
    <name evidence="3" type="ORF">FC794_12050</name>
    <name evidence="5" type="ORF">FC871_07940</name>
    <name evidence="4" type="ORF">FC964_14665</name>
    <name evidence="2" type="ORF">FCV25_15780</name>
    <name evidence="6" type="ORF">JQS73_00390</name>
</gene>
<evidence type="ECO:0000313" key="10">
    <source>
        <dbReference type="Proteomes" id="UP000480039"/>
    </source>
</evidence>
<evidence type="ECO:0000313" key="6">
    <source>
        <dbReference type="EMBL" id="QRI53624.1"/>
    </source>
</evidence>
<dbReference type="RefSeq" id="WP_003363054.1">
    <property type="nucleotide sequence ID" value="NZ_AP014696.1"/>
</dbReference>
<evidence type="ECO:0000313" key="9">
    <source>
        <dbReference type="Proteomes" id="UP000478995"/>
    </source>
</evidence>
<dbReference type="Proteomes" id="UP000472521">
    <property type="component" value="Unassembled WGS sequence"/>
</dbReference>
<name>A0A0A2HC13_CLOBO</name>
<sequence length="70" mass="8515">MKKQYCIICGKPLNSGIIINRKGICDVCEERMVNSDMSTDFYEFYKKCIRKNLVQTFIKDEEMRWENYRF</sequence>